<sequence length="322" mass="32359">MDTQTYDAVVLGGGPAGLQAALSIGRMHRSVLVLDSGRYRNDPAAHMHNVLGHDGQPPAAFRAQARADLAGYDTVEVRAARVTAVAPDDSGFRVNVADGAEVRGRRVLIATGLRDTLPDVPGLAELWGDVVAHCPFCHGHELTGSPVGILAATPHAAVLAGMLAPIASSLTVLTDGAAPDPVVATQLASLGATVVTSRVVGVRESSPGARVELVTGDAVDVAGLFVAPVLSQAAPFAEQLGLDLLPSGCVSVDDLGRTSRPGVYAAGDAAHRPSLPMPMAAVLSAAAAGQVAGSAIVHDQVSEELPTPPPSPPAGPGSGATV</sequence>
<dbReference type="PRINTS" id="PR00368">
    <property type="entry name" value="FADPNR"/>
</dbReference>
<dbReference type="InterPro" id="IPR023753">
    <property type="entry name" value="FAD/NAD-binding_dom"/>
</dbReference>
<dbReference type="PRINTS" id="PR00469">
    <property type="entry name" value="PNDRDTASEII"/>
</dbReference>
<evidence type="ECO:0000256" key="4">
    <source>
        <dbReference type="SAM" id="MobiDB-lite"/>
    </source>
</evidence>
<accession>A0A7G9RFZ2</accession>
<dbReference type="RefSeq" id="WP_187580357.1">
    <property type="nucleotide sequence ID" value="NZ_CP060713.1"/>
</dbReference>
<dbReference type="PANTHER" id="PTHR48105">
    <property type="entry name" value="THIOREDOXIN REDUCTASE 1-RELATED-RELATED"/>
    <property type="match status" value="1"/>
</dbReference>
<proteinExistence type="predicted"/>
<dbReference type="GO" id="GO:0004791">
    <property type="term" value="F:thioredoxin-disulfide reductase (NADPH) activity"/>
    <property type="evidence" value="ECO:0007669"/>
    <property type="project" value="UniProtKB-EC"/>
</dbReference>
<reference evidence="6 7" key="1">
    <citation type="submission" date="2020-08" db="EMBL/GenBank/DDBJ databases">
        <title>Genome sequence of Nocardioides mesophilus KACC 16243T.</title>
        <authorList>
            <person name="Hyun D.-W."/>
            <person name="Bae J.-W."/>
        </authorList>
    </citation>
    <scope>NUCLEOTIDE SEQUENCE [LARGE SCALE GENOMIC DNA]</scope>
    <source>
        <strain evidence="6 7">KACC 16243</strain>
    </source>
</reference>
<dbReference type="KEGG" id="nmes:H9L09_09520"/>
<keyword evidence="7" id="KW-1185">Reference proteome</keyword>
<organism evidence="6 7">
    <name type="scientific">Nocardioides mesophilus</name>
    <dbReference type="NCBI Taxonomy" id="433659"/>
    <lineage>
        <taxon>Bacteria</taxon>
        <taxon>Bacillati</taxon>
        <taxon>Actinomycetota</taxon>
        <taxon>Actinomycetes</taxon>
        <taxon>Propionibacteriales</taxon>
        <taxon>Nocardioidaceae</taxon>
        <taxon>Nocardioides</taxon>
    </lineage>
</organism>
<protein>
    <submittedName>
        <fullName evidence="6">NAD(P)/FAD-dependent oxidoreductase</fullName>
    </submittedName>
</protein>
<evidence type="ECO:0000313" key="6">
    <source>
        <dbReference type="EMBL" id="QNN54517.1"/>
    </source>
</evidence>
<comment type="catalytic activity">
    <reaction evidence="3">
        <text>[thioredoxin]-dithiol + NADP(+) = [thioredoxin]-disulfide + NADPH + H(+)</text>
        <dbReference type="Rhea" id="RHEA:20345"/>
        <dbReference type="Rhea" id="RHEA-COMP:10698"/>
        <dbReference type="Rhea" id="RHEA-COMP:10700"/>
        <dbReference type="ChEBI" id="CHEBI:15378"/>
        <dbReference type="ChEBI" id="CHEBI:29950"/>
        <dbReference type="ChEBI" id="CHEBI:50058"/>
        <dbReference type="ChEBI" id="CHEBI:57783"/>
        <dbReference type="ChEBI" id="CHEBI:58349"/>
        <dbReference type="EC" id="1.8.1.9"/>
    </reaction>
</comment>
<gene>
    <name evidence="6" type="ORF">H9L09_09520</name>
</gene>
<feature type="region of interest" description="Disordered" evidence="4">
    <location>
        <begin position="301"/>
        <end position="322"/>
    </location>
</feature>
<evidence type="ECO:0000256" key="2">
    <source>
        <dbReference type="ARBA" id="ARBA00023002"/>
    </source>
</evidence>
<dbReference type="Proteomes" id="UP000515947">
    <property type="component" value="Chromosome"/>
</dbReference>
<keyword evidence="1" id="KW-0285">Flavoprotein</keyword>
<name>A0A7G9RFZ2_9ACTN</name>
<dbReference type="Gene3D" id="3.50.50.60">
    <property type="entry name" value="FAD/NAD(P)-binding domain"/>
    <property type="match status" value="2"/>
</dbReference>
<dbReference type="SUPFAM" id="SSF51905">
    <property type="entry name" value="FAD/NAD(P)-binding domain"/>
    <property type="match status" value="1"/>
</dbReference>
<evidence type="ECO:0000313" key="7">
    <source>
        <dbReference type="Proteomes" id="UP000515947"/>
    </source>
</evidence>
<dbReference type="InterPro" id="IPR036188">
    <property type="entry name" value="FAD/NAD-bd_sf"/>
</dbReference>
<evidence type="ECO:0000256" key="3">
    <source>
        <dbReference type="ARBA" id="ARBA00048132"/>
    </source>
</evidence>
<dbReference type="EMBL" id="CP060713">
    <property type="protein sequence ID" value="QNN54517.1"/>
    <property type="molecule type" value="Genomic_DNA"/>
</dbReference>
<dbReference type="Pfam" id="PF07992">
    <property type="entry name" value="Pyr_redox_2"/>
    <property type="match status" value="1"/>
</dbReference>
<feature type="compositionally biased region" description="Pro residues" evidence="4">
    <location>
        <begin position="306"/>
        <end position="315"/>
    </location>
</feature>
<evidence type="ECO:0000259" key="5">
    <source>
        <dbReference type="Pfam" id="PF07992"/>
    </source>
</evidence>
<dbReference type="InterPro" id="IPR050097">
    <property type="entry name" value="Ferredoxin-NADP_redctase_2"/>
</dbReference>
<evidence type="ECO:0000256" key="1">
    <source>
        <dbReference type="ARBA" id="ARBA00022630"/>
    </source>
</evidence>
<feature type="domain" description="FAD/NAD(P)-binding" evidence="5">
    <location>
        <begin position="6"/>
        <end position="274"/>
    </location>
</feature>
<dbReference type="AlphaFoldDB" id="A0A7G9RFZ2"/>
<keyword evidence="2" id="KW-0560">Oxidoreductase</keyword>